<protein>
    <recommendedName>
        <fullName evidence="8">DDE Tnp4 domain-containing protein</fullName>
    </recommendedName>
</protein>
<keyword evidence="10" id="KW-1185">Reference proteome</keyword>
<dbReference type="EMBL" id="JABEZW010000003">
    <property type="protein sequence ID" value="MBA0761657.1"/>
    <property type="molecule type" value="Genomic_DNA"/>
</dbReference>
<dbReference type="PANTHER" id="PTHR22930">
    <property type="match status" value="1"/>
</dbReference>
<dbReference type="InterPro" id="IPR027806">
    <property type="entry name" value="HARBI1_dom"/>
</dbReference>
<dbReference type="Pfam" id="PF13359">
    <property type="entry name" value="DDE_Tnp_4"/>
    <property type="match status" value="1"/>
</dbReference>
<evidence type="ECO:0000256" key="4">
    <source>
        <dbReference type="ARBA" id="ARBA00022722"/>
    </source>
</evidence>
<keyword evidence="7" id="KW-0539">Nucleus</keyword>
<keyword evidence="4" id="KW-0540">Nuclease</keyword>
<gene>
    <name evidence="9" type="ORF">Gotri_024273</name>
</gene>
<organism evidence="9 10">
    <name type="scientific">Gossypium trilobum</name>
    <dbReference type="NCBI Taxonomy" id="34281"/>
    <lineage>
        <taxon>Eukaryota</taxon>
        <taxon>Viridiplantae</taxon>
        <taxon>Streptophyta</taxon>
        <taxon>Embryophyta</taxon>
        <taxon>Tracheophyta</taxon>
        <taxon>Spermatophyta</taxon>
        <taxon>Magnoliopsida</taxon>
        <taxon>eudicotyledons</taxon>
        <taxon>Gunneridae</taxon>
        <taxon>Pentapetalae</taxon>
        <taxon>rosids</taxon>
        <taxon>malvids</taxon>
        <taxon>Malvales</taxon>
        <taxon>Malvaceae</taxon>
        <taxon>Malvoideae</taxon>
        <taxon>Gossypium</taxon>
    </lineage>
</organism>
<comment type="cofactor">
    <cofactor evidence="1">
        <name>a divalent metal cation</name>
        <dbReference type="ChEBI" id="CHEBI:60240"/>
    </cofactor>
</comment>
<dbReference type="PANTHER" id="PTHR22930:SF293">
    <property type="entry name" value="PROTEIN ALP1-LIKE"/>
    <property type="match status" value="1"/>
</dbReference>
<dbReference type="GO" id="GO:0004518">
    <property type="term" value="F:nuclease activity"/>
    <property type="evidence" value="ECO:0007669"/>
    <property type="project" value="UniProtKB-KW"/>
</dbReference>
<dbReference type="GO" id="GO:0046872">
    <property type="term" value="F:metal ion binding"/>
    <property type="evidence" value="ECO:0007669"/>
    <property type="project" value="UniProtKB-KW"/>
</dbReference>
<comment type="caution">
    <text evidence="9">The sequence shown here is derived from an EMBL/GenBank/DDBJ whole genome shotgun (WGS) entry which is preliminary data.</text>
</comment>
<sequence length="102" mass="11517">RSRETISRSFHNVLNGVVRLQYVLFKKPELVSANSTDTRWKWFKNCLGALDGTYIKIRVPSVDKSSYQTQKGDITTNMLGVCTPDMQFVYVLPGWKGSVADG</sequence>
<evidence type="ECO:0000256" key="6">
    <source>
        <dbReference type="ARBA" id="ARBA00022801"/>
    </source>
</evidence>
<evidence type="ECO:0000256" key="7">
    <source>
        <dbReference type="ARBA" id="ARBA00023242"/>
    </source>
</evidence>
<reference evidence="9 10" key="1">
    <citation type="journal article" date="2019" name="Genome Biol. Evol.">
        <title>Insights into the evolution of the New World diploid cottons (Gossypium, subgenus Houzingenia) based on genome sequencing.</title>
        <authorList>
            <person name="Grover C.E."/>
            <person name="Arick M.A. 2nd"/>
            <person name="Thrash A."/>
            <person name="Conover J.L."/>
            <person name="Sanders W.S."/>
            <person name="Peterson D.G."/>
            <person name="Frelichowski J.E."/>
            <person name="Scheffler J.A."/>
            <person name="Scheffler B.E."/>
            <person name="Wendel J.F."/>
        </authorList>
    </citation>
    <scope>NUCLEOTIDE SEQUENCE [LARGE SCALE GENOMIC DNA]</scope>
    <source>
        <strain evidence="9">8</strain>
        <tissue evidence="9">Leaf</tissue>
    </source>
</reference>
<feature type="domain" description="DDE Tnp4" evidence="8">
    <location>
        <begin position="50"/>
        <end position="101"/>
    </location>
</feature>
<dbReference type="Proteomes" id="UP000593568">
    <property type="component" value="Unassembled WGS sequence"/>
</dbReference>
<dbReference type="AlphaFoldDB" id="A0A7J9DLX2"/>
<evidence type="ECO:0000256" key="1">
    <source>
        <dbReference type="ARBA" id="ARBA00001968"/>
    </source>
</evidence>
<name>A0A7J9DLX2_9ROSI</name>
<evidence type="ECO:0000256" key="5">
    <source>
        <dbReference type="ARBA" id="ARBA00022723"/>
    </source>
</evidence>
<comment type="subcellular location">
    <subcellularLocation>
        <location evidence="2">Nucleus</location>
    </subcellularLocation>
</comment>
<evidence type="ECO:0000256" key="3">
    <source>
        <dbReference type="ARBA" id="ARBA00006958"/>
    </source>
</evidence>
<dbReference type="GO" id="GO:0005634">
    <property type="term" value="C:nucleus"/>
    <property type="evidence" value="ECO:0007669"/>
    <property type="project" value="UniProtKB-SubCell"/>
</dbReference>
<feature type="non-terminal residue" evidence="9">
    <location>
        <position position="102"/>
    </location>
</feature>
<dbReference type="GO" id="GO:0016787">
    <property type="term" value="F:hydrolase activity"/>
    <property type="evidence" value="ECO:0007669"/>
    <property type="project" value="UniProtKB-KW"/>
</dbReference>
<evidence type="ECO:0000313" key="9">
    <source>
        <dbReference type="EMBL" id="MBA0761657.1"/>
    </source>
</evidence>
<proteinExistence type="inferred from homology"/>
<dbReference type="InterPro" id="IPR045249">
    <property type="entry name" value="HARBI1-like"/>
</dbReference>
<keyword evidence="6" id="KW-0378">Hydrolase</keyword>
<evidence type="ECO:0000313" key="10">
    <source>
        <dbReference type="Proteomes" id="UP000593568"/>
    </source>
</evidence>
<evidence type="ECO:0000256" key="2">
    <source>
        <dbReference type="ARBA" id="ARBA00004123"/>
    </source>
</evidence>
<keyword evidence="5" id="KW-0479">Metal-binding</keyword>
<evidence type="ECO:0000259" key="8">
    <source>
        <dbReference type="Pfam" id="PF13359"/>
    </source>
</evidence>
<comment type="similarity">
    <text evidence="3">Belongs to the HARBI1 family.</text>
</comment>
<accession>A0A7J9DLX2</accession>